<dbReference type="GO" id="GO:0005886">
    <property type="term" value="C:plasma membrane"/>
    <property type="evidence" value="ECO:0007669"/>
    <property type="project" value="UniProtKB-SubCell"/>
</dbReference>
<evidence type="ECO:0000256" key="1">
    <source>
        <dbReference type="ARBA" id="ARBA00004651"/>
    </source>
</evidence>
<keyword evidence="4 6" id="KW-1133">Transmembrane helix</keyword>
<keyword evidence="2" id="KW-1003">Cell membrane</keyword>
<dbReference type="PANTHER" id="PTHR35007:SF3">
    <property type="entry name" value="POSSIBLE CONSERVED ALANINE RICH MEMBRANE PROTEIN"/>
    <property type="match status" value="1"/>
</dbReference>
<keyword evidence="3 6" id="KW-0812">Transmembrane</keyword>
<protein>
    <submittedName>
        <fullName evidence="8">Type II secretion system (T2SS), protein F</fullName>
    </submittedName>
</protein>
<keyword evidence="9" id="KW-1185">Reference proteome</keyword>
<feature type="domain" description="Type II secretion system protein GspF" evidence="7">
    <location>
        <begin position="27"/>
        <end position="145"/>
    </location>
</feature>
<keyword evidence="5 6" id="KW-0472">Membrane</keyword>
<evidence type="ECO:0000256" key="3">
    <source>
        <dbReference type="ARBA" id="ARBA00022692"/>
    </source>
</evidence>
<evidence type="ECO:0000313" key="8">
    <source>
        <dbReference type="EMBL" id="SFV22268.1"/>
    </source>
</evidence>
<evidence type="ECO:0000259" key="7">
    <source>
        <dbReference type="Pfam" id="PF00482"/>
    </source>
</evidence>
<evidence type="ECO:0000313" key="9">
    <source>
        <dbReference type="Proteomes" id="UP000198881"/>
    </source>
</evidence>
<evidence type="ECO:0000256" key="4">
    <source>
        <dbReference type="ARBA" id="ARBA00022989"/>
    </source>
</evidence>
<dbReference type="RefSeq" id="WP_091695973.1">
    <property type="nucleotide sequence ID" value="NZ_FPCG01000003.1"/>
</dbReference>
<feature type="transmembrane region" description="Helical" evidence="6">
    <location>
        <begin position="126"/>
        <end position="155"/>
    </location>
</feature>
<evidence type="ECO:0000256" key="6">
    <source>
        <dbReference type="SAM" id="Phobius"/>
    </source>
</evidence>
<dbReference type="Pfam" id="PF00482">
    <property type="entry name" value="T2SSF"/>
    <property type="match status" value="1"/>
</dbReference>
<dbReference type="OrthoDB" id="3267562at2"/>
<dbReference type="PANTHER" id="PTHR35007">
    <property type="entry name" value="INTEGRAL MEMBRANE PROTEIN-RELATED"/>
    <property type="match status" value="1"/>
</dbReference>
<comment type="subcellular location">
    <subcellularLocation>
        <location evidence="1">Cell membrane</location>
        <topology evidence="1">Multi-pass membrane protein</topology>
    </subcellularLocation>
</comment>
<accession>A0A1I7MK02</accession>
<name>A0A1I7MK02_9MICC</name>
<evidence type="ECO:0000256" key="5">
    <source>
        <dbReference type="ARBA" id="ARBA00023136"/>
    </source>
</evidence>
<dbReference type="AlphaFoldDB" id="A0A1I7MK02"/>
<reference evidence="8 9" key="1">
    <citation type="submission" date="2016-10" db="EMBL/GenBank/DDBJ databases">
        <authorList>
            <person name="de Groot N.N."/>
        </authorList>
    </citation>
    <scope>NUCLEOTIDE SEQUENCE [LARGE SCALE GENOMIC DNA]</scope>
    <source>
        <strain evidence="8 9">CGMCC 1.7054</strain>
    </source>
</reference>
<proteinExistence type="predicted"/>
<dbReference type="EMBL" id="FPCG01000003">
    <property type="protein sequence ID" value="SFV22268.1"/>
    <property type="molecule type" value="Genomic_DNA"/>
</dbReference>
<gene>
    <name evidence="8" type="ORF">SAMN04487966_103286</name>
</gene>
<dbReference type="Proteomes" id="UP000198881">
    <property type="component" value="Unassembled WGS sequence"/>
</dbReference>
<sequence length="156" mass="16747">MSVTGRIERHRGEWHRSDPVLDVPLALDLMAALVGAGQGLIAALALLGEHLPGAERLSGVAWHLLLGAAWDTAWQVVEDDADLTELGRELRFAHATGAPTARLLHSTAAALRRSRRRRAEQAAARLAIRLVMPLGLCLLPAFICLGVIPLVLALLP</sequence>
<dbReference type="STRING" id="574650.SAMN04487966_103286"/>
<organism evidence="8 9">
    <name type="scientific">Micrococcus terreus</name>
    <dbReference type="NCBI Taxonomy" id="574650"/>
    <lineage>
        <taxon>Bacteria</taxon>
        <taxon>Bacillati</taxon>
        <taxon>Actinomycetota</taxon>
        <taxon>Actinomycetes</taxon>
        <taxon>Micrococcales</taxon>
        <taxon>Micrococcaceae</taxon>
        <taxon>Micrococcus</taxon>
    </lineage>
</organism>
<evidence type="ECO:0000256" key="2">
    <source>
        <dbReference type="ARBA" id="ARBA00022475"/>
    </source>
</evidence>
<dbReference type="InterPro" id="IPR018076">
    <property type="entry name" value="T2SS_GspF_dom"/>
</dbReference>